<dbReference type="Gene3D" id="2.60.120.260">
    <property type="entry name" value="Galactose-binding domain-like"/>
    <property type="match status" value="1"/>
</dbReference>
<gene>
    <name evidence="1" type="ORF">ENS64_07735</name>
</gene>
<accession>A0A7C4QNA2</accession>
<dbReference type="AlphaFoldDB" id="A0A7C4QNA2"/>
<comment type="caution">
    <text evidence="1">The sequence shown here is derived from an EMBL/GenBank/DDBJ whole genome shotgun (WGS) entry which is preliminary data.</text>
</comment>
<evidence type="ECO:0000313" key="1">
    <source>
        <dbReference type="EMBL" id="HGT39140.1"/>
    </source>
</evidence>
<protein>
    <recommendedName>
        <fullName evidence="2">Glycosyl hydrolases family 2 sugar binding domain-containing protein</fullName>
    </recommendedName>
</protein>
<organism evidence="1">
    <name type="scientific">Schlesneria paludicola</name>
    <dbReference type="NCBI Taxonomy" id="360056"/>
    <lineage>
        <taxon>Bacteria</taxon>
        <taxon>Pseudomonadati</taxon>
        <taxon>Planctomycetota</taxon>
        <taxon>Planctomycetia</taxon>
        <taxon>Planctomycetales</taxon>
        <taxon>Planctomycetaceae</taxon>
        <taxon>Schlesneria</taxon>
    </lineage>
</organism>
<dbReference type="SUPFAM" id="SSF49785">
    <property type="entry name" value="Galactose-binding domain-like"/>
    <property type="match status" value="1"/>
</dbReference>
<reference evidence="1" key="1">
    <citation type="journal article" date="2020" name="mSystems">
        <title>Genome- and Community-Level Interaction Insights into Carbon Utilization and Element Cycling Functions of Hydrothermarchaeota in Hydrothermal Sediment.</title>
        <authorList>
            <person name="Zhou Z."/>
            <person name="Liu Y."/>
            <person name="Xu W."/>
            <person name="Pan J."/>
            <person name="Luo Z.H."/>
            <person name="Li M."/>
        </authorList>
    </citation>
    <scope>NUCLEOTIDE SEQUENCE [LARGE SCALE GENOMIC DNA]</scope>
    <source>
        <strain evidence="1">SpSt-508</strain>
    </source>
</reference>
<dbReference type="EMBL" id="DSVQ01000012">
    <property type="protein sequence ID" value="HGT39140.1"/>
    <property type="molecule type" value="Genomic_DNA"/>
</dbReference>
<sequence>MPVHSIRLLGPWQVAWQSPRPSGAVPLPAVVVLPFDWQQAFGSVAGTVRLVRRFHRPTNLEPHEQVWLAFQGVGGRGNVCLNGEWLGALAGETTAARFEITRLLKPFNELTVELQFDPAGNSCRGGIYDVVTLTMTTDHGFGPT</sequence>
<name>A0A7C4QNA2_9PLAN</name>
<proteinExistence type="predicted"/>
<dbReference type="InterPro" id="IPR008979">
    <property type="entry name" value="Galactose-bd-like_sf"/>
</dbReference>
<evidence type="ECO:0008006" key="2">
    <source>
        <dbReference type="Google" id="ProtNLM"/>
    </source>
</evidence>